<keyword evidence="9" id="KW-1185">Reference proteome</keyword>
<accession>A0A6J1G1G8</accession>
<reference evidence="10" key="1">
    <citation type="submission" date="2025-08" db="UniProtKB">
        <authorList>
            <consortium name="RefSeq"/>
        </authorList>
    </citation>
    <scope>IDENTIFICATION</scope>
    <source>
        <tissue evidence="10">Young leaves</tissue>
    </source>
</reference>
<dbReference type="RefSeq" id="XP_022945632.1">
    <property type="nucleotide sequence ID" value="XM_023089864.1"/>
</dbReference>
<comment type="subunit">
    <text evidence="7">Homodimer and heterodimers.</text>
</comment>
<keyword evidence="6 7" id="KW-0472">Membrane</keyword>
<dbReference type="NCBIfam" id="TIGR01569">
    <property type="entry name" value="A_tha_TIGR01569"/>
    <property type="match status" value="1"/>
</dbReference>
<dbReference type="Pfam" id="PF04535">
    <property type="entry name" value="CASP_dom"/>
    <property type="match status" value="1"/>
</dbReference>
<keyword evidence="3 7" id="KW-1003">Cell membrane</keyword>
<dbReference type="KEGG" id="cmos:111449815"/>
<evidence type="ECO:0000256" key="4">
    <source>
        <dbReference type="ARBA" id="ARBA00022692"/>
    </source>
</evidence>
<proteinExistence type="inferred from homology"/>
<dbReference type="GeneID" id="111449815"/>
<dbReference type="InterPro" id="IPR044173">
    <property type="entry name" value="CASPL"/>
</dbReference>
<feature type="transmembrane region" description="Helical" evidence="7">
    <location>
        <begin position="170"/>
        <end position="191"/>
    </location>
</feature>
<evidence type="ECO:0000256" key="5">
    <source>
        <dbReference type="ARBA" id="ARBA00022989"/>
    </source>
</evidence>
<evidence type="ECO:0000256" key="3">
    <source>
        <dbReference type="ARBA" id="ARBA00022475"/>
    </source>
</evidence>
<organism evidence="9 10">
    <name type="scientific">Cucurbita moschata</name>
    <name type="common">Winter crookneck squash</name>
    <name type="synonym">Cucurbita pepo var. moschata</name>
    <dbReference type="NCBI Taxonomy" id="3662"/>
    <lineage>
        <taxon>Eukaryota</taxon>
        <taxon>Viridiplantae</taxon>
        <taxon>Streptophyta</taxon>
        <taxon>Embryophyta</taxon>
        <taxon>Tracheophyta</taxon>
        <taxon>Spermatophyta</taxon>
        <taxon>Magnoliopsida</taxon>
        <taxon>eudicotyledons</taxon>
        <taxon>Gunneridae</taxon>
        <taxon>Pentapetalae</taxon>
        <taxon>rosids</taxon>
        <taxon>fabids</taxon>
        <taxon>Cucurbitales</taxon>
        <taxon>Cucurbitaceae</taxon>
        <taxon>Cucurbiteae</taxon>
        <taxon>Cucurbita</taxon>
    </lineage>
</organism>
<comment type="subcellular location">
    <subcellularLocation>
        <location evidence="1 7">Cell membrane</location>
        <topology evidence="1 7">Multi-pass membrane protein</topology>
    </subcellularLocation>
</comment>
<comment type="similarity">
    <text evidence="2 7">Belongs to the Casparian strip membrane proteins (CASP) family.</text>
</comment>
<keyword evidence="4 7" id="KW-0812">Transmembrane</keyword>
<dbReference type="InterPro" id="IPR006459">
    <property type="entry name" value="CASP/CASPL"/>
</dbReference>
<evidence type="ECO:0000313" key="10">
    <source>
        <dbReference type="RefSeq" id="XP_022945632.1"/>
    </source>
</evidence>
<feature type="transmembrane region" description="Helical" evidence="7">
    <location>
        <begin position="116"/>
        <end position="144"/>
    </location>
</feature>
<dbReference type="InterPro" id="IPR006702">
    <property type="entry name" value="CASP_dom"/>
</dbReference>
<evidence type="ECO:0000256" key="2">
    <source>
        <dbReference type="ARBA" id="ARBA00007651"/>
    </source>
</evidence>
<evidence type="ECO:0000256" key="6">
    <source>
        <dbReference type="ARBA" id="ARBA00023136"/>
    </source>
</evidence>
<gene>
    <name evidence="10" type="primary">LOC111449815</name>
</gene>
<evidence type="ECO:0000256" key="1">
    <source>
        <dbReference type="ARBA" id="ARBA00004651"/>
    </source>
</evidence>
<evidence type="ECO:0000313" key="9">
    <source>
        <dbReference type="Proteomes" id="UP000504609"/>
    </source>
</evidence>
<dbReference type="PANTHER" id="PTHR36488:SF12">
    <property type="entry name" value="CASP-LIKE PROTEIN"/>
    <property type="match status" value="1"/>
</dbReference>
<feature type="transmembrane region" description="Helical" evidence="7">
    <location>
        <begin position="78"/>
        <end position="104"/>
    </location>
</feature>
<sequence>MEMDQSKAKSEGEVPLGSKIRYPFGGGGAKRGLPIVDLVLRVVALMGTLCSAIVMGTANQTLPFSTQSTQFKAVYKDLPMFVFFVLANSVACGYLFLSLPLSIFQMVKVASVTPRLTLLIFDTMAMALVTAGASVAASVVYLVYQGNMVVNWASFCSQFNSFCRRSSQSLIGSFGAVFVLVLLITLSAIAMSQRITNTQLYNL</sequence>
<dbReference type="Proteomes" id="UP000504609">
    <property type="component" value="Unplaced"/>
</dbReference>
<name>A0A6J1G1G8_CUCMO</name>
<dbReference type="GO" id="GO:0005886">
    <property type="term" value="C:plasma membrane"/>
    <property type="evidence" value="ECO:0007669"/>
    <property type="project" value="UniProtKB-SubCell"/>
</dbReference>
<evidence type="ECO:0000256" key="7">
    <source>
        <dbReference type="RuleBase" id="RU361233"/>
    </source>
</evidence>
<feature type="transmembrane region" description="Helical" evidence="7">
    <location>
        <begin position="38"/>
        <end position="58"/>
    </location>
</feature>
<protein>
    <recommendedName>
        <fullName evidence="7">CASP-like protein</fullName>
    </recommendedName>
</protein>
<feature type="domain" description="Casparian strip membrane protein" evidence="8">
    <location>
        <begin position="31"/>
        <end position="178"/>
    </location>
</feature>
<dbReference type="PANTHER" id="PTHR36488">
    <property type="entry name" value="CASP-LIKE PROTEIN 1U1"/>
    <property type="match status" value="1"/>
</dbReference>
<evidence type="ECO:0000259" key="8">
    <source>
        <dbReference type="Pfam" id="PF04535"/>
    </source>
</evidence>
<dbReference type="AlphaFoldDB" id="A0A6J1G1G8"/>
<keyword evidence="5 7" id="KW-1133">Transmembrane helix</keyword>